<proteinExistence type="inferred from homology"/>
<keyword evidence="11 14" id="KW-0503">Monooxygenase</keyword>
<protein>
    <recommendedName>
        <fullName evidence="18">Cytochrome P450</fullName>
    </recommendedName>
</protein>
<dbReference type="EMBL" id="LR899012">
    <property type="protein sequence ID" value="CAD7086588.1"/>
    <property type="molecule type" value="Genomic_DNA"/>
</dbReference>
<name>A0A7R8UT59_HERIL</name>
<evidence type="ECO:0008006" key="18">
    <source>
        <dbReference type="Google" id="ProtNLM"/>
    </source>
</evidence>
<keyword evidence="6 13" id="KW-0479">Metal-binding</keyword>
<dbReference type="InterPro" id="IPR036396">
    <property type="entry name" value="Cyt_P450_sf"/>
</dbReference>
<feature type="binding site" description="axial binding residue" evidence="13">
    <location>
        <position position="458"/>
    </location>
    <ligand>
        <name>heme</name>
        <dbReference type="ChEBI" id="CHEBI:30413"/>
    </ligand>
    <ligandPart>
        <name>Fe</name>
        <dbReference type="ChEBI" id="CHEBI:18248"/>
    </ligandPart>
</feature>
<dbReference type="GO" id="GO:0005506">
    <property type="term" value="F:iron ion binding"/>
    <property type="evidence" value="ECO:0007669"/>
    <property type="project" value="InterPro"/>
</dbReference>
<dbReference type="GO" id="GO:0020037">
    <property type="term" value="F:heme binding"/>
    <property type="evidence" value="ECO:0007669"/>
    <property type="project" value="InterPro"/>
</dbReference>
<dbReference type="SUPFAM" id="SSF48264">
    <property type="entry name" value="Cytochrome P450"/>
    <property type="match status" value="1"/>
</dbReference>
<evidence type="ECO:0000256" key="6">
    <source>
        <dbReference type="ARBA" id="ARBA00022723"/>
    </source>
</evidence>
<keyword evidence="12" id="KW-0472">Membrane</keyword>
<dbReference type="InParanoid" id="A0A7R8UT59"/>
<sequence>MIYIIATLVLAAVSIFIYRWYDQHYNYWKHKNLPHIPATSIFGNIKDVVLYRKSPADVFRALYNNKKTKDEPIVGVQFCHEPALIVQDPEIIKKILVKDFNYFANRYASSDPHSDSLGSYNLFFVNNPIWKQIRNHISPIFTSGKMKQFFLLVHNVAKNLDKYLMDHTLQSNPICRDIKEVCALYTTDVIASVAYGIEANSINNPESEFRQNGRHIFNFTPWRAFEFTAFFFVPKLVSIFKCKVFSAKSTKFLRSTFNYIIGERMKTKEVRNDLIDLLIGMRETTKLNINNKEVAFDGDLLVSQAAIFFTAGYETTSSTMSFGLYELAKNMEVQTRLREEIKEVLEEHKGEITYDIILNMKYLNMVIQEILRLYPPLPFLDRICELPESERKGYSLEPVVDFAIPNKTPVIIPIYALHRDEKYFPDPESFIPERFAPENKDNINPYAYLPFGTGGRVCIGERFGLMQARLGLFYILKNHYVKMSPKTPKKMRLEKKALIIQSEGGIYLDVVRDPLTQ</sequence>
<comment type="similarity">
    <text evidence="4 14">Belongs to the cytochrome P450 family.</text>
</comment>
<dbReference type="PROSITE" id="PS00086">
    <property type="entry name" value="CYTOCHROME_P450"/>
    <property type="match status" value="1"/>
</dbReference>
<dbReference type="InterPro" id="IPR017972">
    <property type="entry name" value="Cyt_P450_CS"/>
</dbReference>
<dbReference type="GO" id="GO:0046701">
    <property type="term" value="P:insecticide catabolic process"/>
    <property type="evidence" value="ECO:0007669"/>
    <property type="project" value="TreeGrafter"/>
</dbReference>
<dbReference type="PRINTS" id="PR00463">
    <property type="entry name" value="EP450I"/>
</dbReference>
<dbReference type="GO" id="GO:0016705">
    <property type="term" value="F:oxidoreductase activity, acting on paired donors, with incorporation or reduction of molecular oxygen"/>
    <property type="evidence" value="ECO:0007669"/>
    <property type="project" value="InterPro"/>
</dbReference>
<evidence type="ECO:0000256" key="14">
    <source>
        <dbReference type="RuleBase" id="RU000461"/>
    </source>
</evidence>
<dbReference type="Gene3D" id="1.10.630.10">
    <property type="entry name" value="Cytochrome P450"/>
    <property type="match status" value="1"/>
</dbReference>
<evidence type="ECO:0000256" key="7">
    <source>
        <dbReference type="ARBA" id="ARBA00022824"/>
    </source>
</evidence>
<dbReference type="GO" id="GO:0005789">
    <property type="term" value="C:endoplasmic reticulum membrane"/>
    <property type="evidence" value="ECO:0007669"/>
    <property type="project" value="UniProtKB-SubCell"/>
</dbReference>
<evidence type="ECO:0000313" key="15">
    <source>
        <dbReference type="EMBL" id="CAD7086588.1"/>
    </source>
</evidence>
<reference evidence="16 17" key="1">
    <citation type="submission" date="2020-11" db="EMBL/GenBank/DDBJ databases">
        <authorList>
            <person name="Wallbank WR R."/>
            <person name="Pardo Diaz C."/>
            <person name="Kozak K."/>
            <person name="Martin S."/>
            <person name="Jiggins C."/>
            <person name="Moest M."/>
            <person name="Warren A I."/>
            <person name="Generalovic N T."/>
            <person name="Byers J.R.P. K."/>
            <person name="Montejo-Kovacevich G."/>
            <person name="Yen C E."/>
        </authorList>
    </citation>
    <scope>NUCLEOTIDE SEQUENCE [LARGE SCALE GENOMIC DNA]</scope>
</reference>
<evidence type="ECO:0000256" key="13">
    <source>
        <dbReference type="PIRSR" id="PIRSR602401-1"/>
    </source>
</evidence>
<evidence type="ECO:0000256" key="4">
    <source>
        <dbReference type="ARBA" id="ARBA00010617"/>
    </source>
</evidence>
<dbReference type="EMBL" id="LR899012">
    <property type="protein sequence ID" value="CAD7086589.1"/>
    <property type="molecule type" value="Genomic_DNA"/>
</dbReference>
<dbReference type="FunCoup" id="A0A7R8UT59">
    <property type="interactions" value="11"/>
</dbReference>
<evidence type="ECO:0000313" key="17">
    <source>
        <dbReference type="Proteomes" id="UP000594454"/>
    </source>
</evidence>
<evidence type="ECO:0000256" key="2">
    <source>
        <dbReference type="ARBA" id="ARBA00004174"/>
    </source>
</evidence>
<evidence type="ECO:0000313" key="16">
    <source>
        <dbReference type="EMBL" id="CAD7086589.1"/>
    </source>
</evidence>
<evidence type="ECO:0000256" key="1">
    <source>
        <dbReference type="ARBA" id="ARBA00001971"/>
    </source>
</evidence>
<keyword evidence="7" id="KW-0256">Endoplasmic reticulum</keyword>
<dbReference type="InterPro" id="IPR050476">
    <property type="entry name" value="Insect_CytP450_Detox"/>
</dbReference>
<dbReference type="OMA" id="WKRHGVK"/>
<dbReference type="FunFam" id="1.10.630.10:FF:000042">
    <property type="entry name" value="Cytochrome P450"/>
    <property type="match status" value="1"/>
</dbReference>
<comment type="subcellular location">
    <subcellularLocation>
        <location evidence="3">Endoplasmic reticulum membrane</location>
        <topology evidence="3">Peripheral membrane protein</topology>
    </subcellularLocation>
    <subcellularLocation>
        <location evidence="2">Microsome membrane</location>
        <topology evidence="2">Peripheral membrane protein</topology>
    </subcellularLocation>
</comment>
<evidence type="ECO:0000256" key="8">
    <source>
        <dbReference type="ARBA" id="ARBA00022848"/>
    </source>
</evidence>
<dbReference type="AlphaFoldDB" id="A0A7R8UT59"/>
<dbReference type="GO" id="GO:0004497">
    <property type="term" value="F:monooxygenase activity"/>
    <property type="evidence" value="ECO:0007669"/>
    <property type="project" value="UniProtKB-KW"/>
</dbReference>
<evidence type="ECO:0000256" key="3">
    <source>
        <dbReference type="ARBA" id="ARBA00004406"/>
    </source>
</evidence>
<keyword evidence="10 13" id="KW-0408">Iron</keyword>
<dbReference type="GO" id="GO:0046680">
    <property type="term" value="P:response to DDT"/>
    <property type="evidence" value="ECO:0007669"/>
    <property type="project" value="TreeGrafter"/>
</dbReference>
<dbReference type="InterPro" id="IPR001128">
    <property type="entry name" value="Cyt_P450"/>
</dbReference>
<dbReference type="Pfam" id="PF00067">
    <property type="entry name" value="p450"/>
    <property type="match status" value="1"/>
</dbReference>
<evidence type="ECO:0000256" key="10">
    <source>
        <dbReference type="ARBA" id="ARBA00023004"/>
    </source>
</evidence>
<dbReference type="PANTHER" id="PTHR24292:SF45">
    <property type="entry name" value="CYTOCHROME P450 6G1-RELATED"/>
    <property type="match status" value="1"/>
</dbReference>
<evidence type="ECO:0000256" key="11">
    <source>
        <dbReference type="ARBA" id="ARBA00023033"/>
    </source>
</evidence>
<dbReference type="OrthoDB" id="2789670at2759"/>
<accession>A0A7R8UT59</accession>
<dbReference type="PANTHER" id="PTHR24292">
    <property type="entry name" value="CYTOCHROME P450"/>
    <property type="match status" value="1"/>
</dbReference>
<dbReference type="PRINTS" id="PR00385">
    <property type="entry name" value="P450"/>
</dbReference>
<evidence type="ECO:0000256" key="5">
    <source>
        <dbReference type="ARBA" id="ARBA00022617"/>
    </source>
</evidence>
<keyword evidence="5 13" id="KW-0349">Heme</keyword>
<dbReference type="Proteomes" id="UP000594454">
    <property type="component" value="Chromosome 4"/>
</dbReference>
<dbReference type="CDD" id="cd11056">
    <property type="entry name" value="CYP6-like"/>
    <property type="match status" value="1"/>
</dbReference>
<organism evidence="16 17">
    <name type="scientific">Hermetia illucens</name>
    <name type="common">Black soldier fly</name>
    <dbReference type="NCBI Taxonomy" id="343691"/>
    <lineage>
        <taxon>Eukaryota</taxon>
        <taxon>Metazoa</taxon>
        <taxon>Ecdysozoa</taxon>
        <taxon>Arthropoda</taxon>
        <taxon>Hexapoda</taxon>
        <taxon>Insecta</taxon>
        <taxon>Pterygota</taxon>
        <taxon>Neoptera</taxon>
        <taxon>Endopterygota</taxon>
        <taxon>Diptera</taxon>
        <taxon>Brachycera</taxon>
        <taxon>Stratiomyomorpha</taxon>
        <taxon>Stratiomyidae</taxon>
        <taxon>Hermetiinae</taxon>
        <taxon>Hermetia</taxon>
    </lineage>
</organism>
<evidence type="ECO:0000256" key="12">
    <source>
        <dbReference type="ARBA" id="ARBA00023136"/>
    </source>
</evidence>
<dbReference type="InterPro" id="IPR002401">
    <property type="entry name" value="Cyt_P450_E_grp-I"/>
</dbReference>
<keyword evidence="8" id="KW-0492">Microsome</keyword>
<keyword evidence="9 14" id="KW-0560">Oxidoreductase</keyword>
<keyword evidence="17" id="KW-1185">Reference proteome</keyword>
<comment type="cofactor">
    <cofactor evidence="1 13">
        <name>heme</name>
        <dbReference type="ChEBI" id="CHEBI:30413"/>
    </cofactor>
</comment>
<gene>
    <name evidence="15" type="ORF">HERILL_LOCUS9351</name>
    <name evidence="16" type="ORF">HERILL_LOCUS9352</name>
</gene>
<evidence type="ECO:0000256" key="9">
    <source>
        <dbReference type="ARBA" id="ARBA00023002"/>
    </source>
</evidence>